<feature type="transmembrane region" description="Helical" evidence="8">
    <location>
        <begin position="55"/>
        <end position="79"/>
    </location>
</feature>
<keyword evidence="3" id="KW-0813">Transport</keyword>
<dbReference type="Pfam" id="PF01899">
    <property type="entry name" value="MNHE"/>
    <property type="match status" value="1"/>
</dbReference>
<evidence type="ECO:0000256" key="4">
    <source>
        <dbReference type="ARBA" id="ARBA00022475"/>
    </source>
</evidence>
<evidence type="ECO:0000256" key="3">
    <source>
        <dbReference type="ARBA" id="ARBA00022449"/>
    </source>
</evidence>
<dbReference type="EMBL" id="CP014223">
    <property type="protein sequence ID" value="AMJ40880.1"/>
    <property type="molecule type" value="Genomic_DNA"/>
</dbReference>
<comment type="subcellular location">
    <subcellularLocation>
        <location evidence="1">Cell membrane</location>
        <topology evidence="1">Multi-pass membrane protein</topology>
    </subcellularLocation>
</comment>
<evidence type="ECO:0000313" key="9">
    <source>
        <dbReference type="EMBL" id="AMJ40880.1"/>
    </source>
</evidence>
<dbReference type="PIRSF" id="PIRSF019239">
    <property type="entry name" value="MrpE"/>
    <property type="match status" value="1"/>
</dbReference>
<evidence type="ECO:0000256" key="2">
    <source>
        <dbReference type="ARBA" id="ARBA00006228"/>
    </source>
</evidence>
<gene>
    <name evidence="9" type="primary">mnhE1</name>
    <name evidence="9" type="ORF">CPRO_12870</name>
    <name evidence="10" type="ORF">SAMN02745151_01699</name>
</gene>
<reference evidence="12" key="3">
    <citation type="submission" date="2016-11" db="EMBL/GenBank/DDBJ databases">
        <authorList>
            <person name="Jaros S."/>
            <person name="Januszkiewicz K."/>
            <person name="Wedrychowicz H."/>
        </authorList>
    </citation>
    <scope>NUCLEOTIDE SEQUENCE [LARGE SCALE GENOMIC DNA]</scope>
    <source>
        <strain evidence="12">DSM 1682</strain>
    </source>
</reference>
<dbReference type="InterPro" id="IPR002758">
    <property type="entry name" value="Cation_antiport_E"/>
</dbReference>
<dbReference type="GO" id="GO:0008324">
    <property type="term" value="F:monoatomic cation transmembrane transporter activity"/>
    <property type="evidence" value="ECO:0007669"/>
    <property type="project" value="InterPro"/>
</dbReference>
<dbReference type="Proteomes" id="UP000184204">
    <property type="component" value="Unassembled WGS sequence"/>
</dbReference>
<dbReference type="OrthoDB" id="9800498at2"/>
<proteinExistence type="inferred from homology"/>
<evidence type="ECO:0000313" key="11">
    <source>
        <dbReference type="Proteomes" id="UP000068026"/>
    </source>
</evidence>
<keyword evidence="5 8" id="KW-0812">Transmembrane</keyword>
<accession>A0A0X1U7G1</accession>
<dbReference type="GO" id="GO:0015297">
    <property type="term" value="F:antiporter activity"/>
    <property type="evidence" value="ECO:0007669"/>
    <property type="project" value="UniProtKB-KW"/>
</dbReference>
<sequence>MFLLLLLLWIIFNGKVTLEILLFGIIICAWLYWFMCKHLGYRADHEIKILKNFHLYIKYFIILTLEIIKANLAVIRLVLSSKKEFEPSLVKFKTDLKSDLGKVILANSITLTPGTFTIQLEDDEYLIHALDKSFGKDLGESIFAKQIRELEAKQ</sequence>
<evidence type="ECO:0000313" key="10">
    <source>
        <dbReference type="EMBL" id="SHE75557.1"/>
    </source>
</evidence>
<evidence type="ECO:0000256" key="8">
    <source>
        <dbReference type="SAM" id="Phobius"/>
    </source>
</evidence>
<dbReference type="PANTHER" id="PTHR34584:SF1">
    <property type="entry name" value="NA(+)_H(+) ANTIPORTER SUBUNIT E1"/>
    <property type="match status" value="1"/>
</dbReference>
<feature type="transmembrane region" description="Helical" evidence="8">
    <location>
        <begin position="6"/>
        <end position="34"/>
    </location>
</feature>
<reference evidence="9 11" key="1">
    <citation type="journal article" date="2016" name="Genome Announc.">
        <title>Complete Genome Sequence of the Amino Acid-Fermenting Clostridium propionicum X2 (DSM 1682).</title>
        <authorList>
            <person name="Poehlein A."/>
            <person name="Schlien K."/>
            <person name="Chowdhury N.P."/>
            <person name="Gottschalk G."/>
            <person name="Buckel W."/>
            <person name="Daniel R."/>
        </authorList>
    </citation>
    <scope>NUCLEOTIDE SEQUENCE [LARGE SCALE GENOMIC DNA]</scope>
    <source>
        <strain evidence="9 11">X2</strain>
    </source>
</reference>
<dbReference type="KEGG" id="cpro:CPRO_12870"/>
<keyword evidence="6 8" id="KW-1133">Transmembrane helix</keyword>
<evidence type="ECO:0000256" key="7">
    <source>
        <dbReference type="ARBA" id="ARBA00023136"/>
    </source>
</evidence>
<keyword evidence="7 8" id="KW-0472">Membrane</keyword>
<keyword evidence="3" id="KW-0050">Antiport</keyword>
<reference evidence="11" key="2">
    <citation type="submission" date="2016-01" db="EMBL/GenBank/DDBJ databases">
        <authorList>
            <person name="Poehlein A."/>
            <person name="Schlien K."/>
            <person name="Gottschalk G."/>
            <person name="Buckel W."/>
            <person name="Daniel R."/>
        </authorList>
    </citation>
    <scope>NUCLEOTIDE SEQUENCE [LARGE SCALE GENOMIC DNA]</scope>
    <source>
        <strain evidence="11">X2</strain>
    </source>
</reference>
<dbReference type="GO" id="GO:0005886">
    <property type="term" value="C:plasma membrane"/>
    <property type="evidence" value="ECO:0007669"/>
    <property type="project" value="UniProtKB-SubCell"/>
</dbReference>
<dbReference type="EMBL" id="FQUA01000006">
    <property type="protein sequence ID" value="SHE75557.1"/>
    <property type="molecule type" value="Genomic_DNA"/>
</dbReference>
<evidence type="ECO:0000256" key="6">
    <source>
        <dbReference type="ARBA" id="ARBA00022989"/>
    </source>
</evidence>
<name>A0A0X1U7G1_ANAPI</name>
<evidence type="ECO:0000313" key="12">
    <source>
        <dbReference type="Proteomes" id="UP000184204"/>
    </source>
</evidence>
<keyword evidence="4" id="KW-1003">Cell membrane</keyword>
<dbReference type="AlphaFoldDB" id="A0A0X1U7G1"/>
<evidence type="ECO:0000256" key="1">
    <source>
        <dbReference type="ARBA" id="ARBA00004651"/>
    </source>
</evidence>
<dbReference type="PANTHER" id="PTHR34584">
    <property type="entry name" value="NA(+)/H(+) ANTIPORTER SUBUNIT E1"/>
    <property type="match status" value="1"/>
</dbReference>
<dbReference type="RefSeq" id="WP_066049196.1">
    <property type="nucleotide sequence ID" value="NZ_CP014223.1"/>
</dbReference>
<keyword evidence="11" id="KW-1185">Reference proteome</keyword>
<protein>
    <submittedName>
        <fullName evidence="10">Multicomponent Na+:H+ antiporter subunit E</fullName>
    </submittedName>
    <submittedName>
        <fullName evidence="9">Na(+)/H(+) antiporter subunit E1</fullName>
    </submittedName>
</protein>
<dbReference type="Proteomes" id="UP000068026">
    <property type="component" value="Chromosome"/>
</dbReference>
<comment type="similarity">
    <text evidence="2">Belongs to the CPA3 antiporters (TC 2.A.63) subunit E family.</text>
</comment>
<evidence type="ECO:0000256" key="5">
    <source>
        <dbReference type="ARBA" id="ARBA00022692"/>
    </source>
</evidence>
<reference evidence="10" key="4">
    <citation type="submission" date="2016-11" db="EMBL/GenBank/DDBJ databases">
        <authorList>
            <person name="Varghese N."/>
            <person name="Submissions S."/>
        </authorList>
    </citation>
    <scope>NUCLEOTIDE SEQUENCE</scope>
    <source>
        <strain evidence="10">DSM 1682</strain>
    </source>
</reference>
<organism evidence="10 12">
    <name type="scientific">Anaerotignum propionicum DSM 1682</name>
    <dbReference type="NCBI Taxonomy" id="991789"/>
    <lineage>
        <taxon>Bacteria</taxon>
        <taxon>Bacillati</taxon>
        <taxon>Bacillota</taxon>
        <taxon>Clostridia</taxon>
        <taxon>Lachnospirales</taxon>
        <taxon>Anaerotignaceae</taxon>
        <taxon>Anaerotignum</taxon>
    </lineage>
</organism>